<dbReference type="GO" id="GO:0016020">
    <property type="term" value="C:membrane"/>
    <property type="evidence" value="ECO:0007669"/>
    <property type="project" value="InterPro"/>
</dbReference>
<reference evidence="2 3" key="1">
    <citation type="submission" date="2016-10" db="EMBL/GenBank/DDBJ databases">
        <authorList>
            <person name="de Groot N.N."/>
        </authorList>
    </citation>
    <scope>NUCLEOTIDE SEQUENCE [LARGE SCALE GENOMIC DNA]</scope>
    <source>
        <strain evidence="2 3">F</strain>
    </source>
</reference>
<dbReference type="NCBIfam" id="TIGR04011">
    <property type="entry name" value="poly_gGlu_PgsC"/>
    <property type="match status" value="1"/>
</dbReference>
<evidence type="ECO:0000256" key="1">
    <source>
        <dbReference type="SAM" id="Phobius"/>
    </source>
</evidence>
<dbReference type="InterPro" id="IPR008338">
    <property type="entry name" value="Capsule_biosynth_CapC"/>
</dbReference>
<feature type="transmembrane region" description="Helical" evidence="1">
    <location>
        <begin position="40"/>
        <end position="59"/>
    </location>
</feature>
<proteinExistence type="predicted"/>
<dbReference type="AlphaFoldDB" id="A0A1I6KEZ8"/>
<dbReference type="RefSeq" id="WP_031474295.1">
    <property type="nucleotide sequence ID" value="NZ_FOZC01000018.1"/>
</dbReference>
<keyword evidence="1" id="KW-0812">Transmembrane</keyword>
<dbReference type="PRINTS" id="PR01759">
    <property type="entry name" value="CAPSULEPROTC"/>
</dbReference>
<dbReference type="Pfam" id="PF14102">
    <property type="entry name" value="Caps_synth_CapC"/>
    <property type="match status" value="1"/>
</dbReference>
<evidence type="ECO:0000313" key="2">
    <source>
        <dbReference type="EMBL" id="SFR89783.1"/>
    </source>
</evidence>
<feature type="transmembrane region" description="Helical" evidence="1">
    <location>
        <begin position="112"/>
        <end position="134"/>
    </location>
</feature>
<evidence type="ECO:0000313" key="3">
    <source>
        <dbReference type="Proteomes" id="UP000214760"/>
    </source>
</evidence>
<organism evidence="2 3">
    <name type="scientific">[Clostridium] aminophilum</name>
    <dbReference type="NCBI Taxonomy" id="1526"/>
    <lineage>
        <taxon>Bacteria</taxon>
        <taxon>Bacillati</taxon>
        <taxon>Bacillota</taxon>
        <taxon>Clostridia</taxon>
        <taxon>Lachnospirales</taxon>
        <taxon>Lachnospiraceae</taxon>
    </lineage>
</organism>
<dbReference type="Proteomes" id="UP000214760">
    <property type="component" value="Unassembled WGS sequence"/>
</dbReference>
<feature type="transmembrane region" description="Helical" evidence="1">
    <location>
        <begin position="71"/>
        <end position="100"/>
    </location>
</feature>
<dbReference type="GO" id="GO:0045227">
    <property type="term" value="P:capsule polysaccharide biosynthetic process"/>
    <property type="evidence" value="ECO:0007669"/>
    <property type="project" value="InterPro"/>
</dbReference>
<gene>
    <name evidence="2" type="ORF">SAMN02910262_02500</name>
</gene>
<protein>
    <submittedName>
        <fullName evidence="2">Poly-gamma-glutamate biosynthesis protein PgsC/CapC</fullName>
    </submittedName>
</protein>
<dbReference type="EMBL" id="FOZC01000018">
    <property type="protein sequence ID" value="SFR89783.1"/>
    <property type="molecule type" value="Genomic_DNA"/>
</dbReference>
<sequence length="135" mass="14748">MNETLLIGIIFALIFTEFTDLSPGGVIVPAYFALYLTSPVRILTTVAAALVTMLIVSFLSRYMILYGRRRYAVFLISGVLLKVLMSALIGGTALSIGSLIPGILGREMERQHILPTLLSLAVVTLATYFVILLLR</sequence>
<keyword evidence="1" id="KW-0472">Membrane</keyword>
<name>A0A1I6KEZ8_9FIRM</name>
<keyword evidence="1" id="KW-1133">Transmembrane helix</keyword>
<accession>A0A1I6KEZ8</accession>